<dbReference type="AlphaFoldDB" id="A0A2T6C1J8"/>
<feature type="signal peptide" evidence="1">
    <location>
        <begin position="1"/>
        <end position="17"/>
    </location>
</feature>
<evidence type="ECO:0000313" key="3">
    <source>
        <dbReference type="Proteomes" id="UP000244090"/>
    </source>
</evidence>
<dbReference type="EMBL" id="QBKT01000003">
    <property type="protein sequence ID" value="PTX62202.1"/>
    <property type="molecule type" value="Genomic_DNA"/>
</dbReference>
<evidence type="ECO:0008006" key="4">
    <source>
        <dbReference type="Google" id="ProtNLM"/>
    </source>
</evidence>
<keyword evidence="3" id="KW-1185">Reference proteome</keyword>
<evidence type="ECO:0000256" key="1">
    <source>
        <dbReference type="SAM" id="SignalP"/>
    </source>
</evidence>
<proteinExistence type="predicted"/>
<name>A0A2T6C1J8_9FLAO</name>
<dbReference type="OrthoDB" id="9813840at2"/>
<dbReference type="Proteomes" id="UP000244090">
    <property type="component" value="Unassembled WGS sequence"/>
</dbReference>
<keyword evidence="1" id="KW-0732">Signal</keyword>
<accession>A0A2T6C1J8</accession>
<organism evidence="2 3">
    <name type="scientific">Kordia periserrulae</name>
    <dbReference type="NCBI Taxonomy" id="701523"/>
    <lineage>
        <taxon>Bacteria</taxon>
        <taxon>Pseudomonadati</taxon>
        <taxon>Bacteroidota</taxon>
        <taxon>Flavobacteriia</taxon>
        <taxon>Flavobacteriales</taxon>
        <taxon>Flavobacteriaceae</taxon>
        <taxon>Kordia</taxon>
    </lineage>
</organism>
<dbReference type="RefSeq" id="WP_108114410.1">
    <property type="nucleotide sequence ID" value="NZ_QBKT01000003.1"/>
</dbReference>
<protein>
    <recommendedName>
        <fullName evidence="4">Hemagglutinin protein</fullName>
    </recommendedName>
</protein>
<sequence length="320" mass="34597">MNCIKIILLLCISSCFGQQTVISSVDAGGATTSVNNVRLVYSIGENTNREVSNGFHISEGFISARFKITLNPVVFLQGPLVNPETADLMNDALRVNNYIPTTSPYADNATVNASVFSVTGNNAIVDWVWVELRAENDTTKIIASQSAFVQRDGDVVGLDGISSLLLNAPPGNHYVVIKHRNHLGVMSSNPIALSRDTTTVVNFTDSSFSTFGANAQIQFPSTTTALWAGNVNGDTVIQYSGTNPDVPSILAEVLNDSGNFLNFPTYVINGYNVHDVNMDGKTQYTGTEPDSPLILQNVLAHPGNFLNFSTYQIQEQLPEN</sequence>
<evidence type="ECO:0000313" key="2">
    <source>
        <dbReference type="EMBL" id="PTX62202.1"/>
    </source>
</evidence>
<feature type="chain" id="PRO_5015624051" description="Hemagglutinin protein" evidence="1">
    <location>
        <begin position="18"/>
        <end position="320"/>
    </location>
</feature>
<comment type="caution">
    <text evidence="2">The sequence shown here is derived from an EMBL/GenBank/DDBJ whole genome shotgun (WGS) entry which is preliminary data.</text>
</comment>
<gene>
    <name evidence="2" type="ORF">C8N46_103301</name>
</gene>
<reference evidence="2 3" key="1">
    <citation type="submission" date="2018-04" db="EMBL/GenBank/DDBJ databases">
        <title>Genomic Encyclopedia of Archaeal and Bacterial Type Strains, Phase II (KMG-II): from individual species to whole genera.</title>
        <authorList>
            <person name="Goeker M."/>
        </authorList>
    </citation>
    <scope>NUCLEOTIDE SEQUENCE [LARGE SCALE GENOMIC DNA]</scope>
    <source>
        <strain evidence="2 3">DSM 25731</strain>
    </source>
</reference>